<reference evidence="1" key="1">
    <citation type="submission" date="2019-03" db="EMBL/GenBank/DDBJ databases">
        <title>WGS assembly of Setaria viridis.</title>
        <authorList>
            <person name="Huang P."/>
            <person name="Jenkins J."/>
            <person name="Grimwood J."/>
            <person name="Barry K."/>
            <person name="Healey A."/>
            <person name="Mamidi S."/>
            <person name="Sreedasyam A."/>
            <person name="Shu S."/>
            <person name="Feldman M."/>
            <person name="Wu J."/>
            <person name="Yu Y."/>
            <person name="Chen C."/>
            <person name="Johnson J."/>
            <person name="Rokhsar D."/>
            <person name="Baxter I."/>
            <person name="Schmutz J."/>
            <person name="Brutnell T."/>
            <person name="Kellogg E."/>
        </authorList>
    </citation>
    <scope>NUCLEOTIDE SEQUENCE [LARGE SCALE GENOMIC DNA]</scope>
</reference>
<dbReference type="EMBL" id="CM016558">
    <property type="protein sequence ID" value="TKW04074.1"/>
    <property type="molecule type" value="Genomic_DNA"/>
</dbReference>
<dbReference type="AlphaFoldDB" id="A0A4U6TRN6"/>
<keyword evidence="2" id="KW-1185">Reference proteome</keyword>
<sequence>MALWACGCPGCCHLSLICGWWQPQDTTTSSSGPSFTPPILSLTMQILIKPRPEP</sequence>
<dbReference type="Proteomes" id="UP000298652">
    <property type="component" value="Chromosome 7"/>
</dbReference>
<dbReference type="Gramene" id="TKW04074">
    <property type="protein sequence ID" value="TKW04074"/>
    <property type="gene ID" value="SEVIR_7G085901v2"/>
</dbReference>
<accession>A0A4U6TRN6</accession>
<evidence type="ECO:0000313" key="1">
    <source>
        <dbReference type="EMBL" id="TKW04074.1"/>
    </source>
</evidence>
<organism evidence="1 2">
    <name type="scientific">Setaria viridis</name>
    <name type="common">Green bristlegrass</name>
    <name type="synonym">Setaria italica subsp. viridis</name>
    <dbReference type="NCBI Taxonomy" id="4556"/>
    <lineage>
        <taxon>Eukaryota</taxon>
        <taxon>Viridiplantae</taxon>
        <taxon>Streptophyta</taxon>
        <taxon>Embryophyta</taxon>
        <taxon>Tracheophyta</taxon>
        <taxon>Spermatophyta</taxon>
        <taxon>Magnoliopsida</taxon>
        <taxon>Liliopsida</taxon>
        <taxon>Poales</taxon>
        <taxon>Poaceae</taxon>
        <taxon>PACMAD clade</taxon>
        <taxon>Panicoideae</taxon>
        <taxon>Panicodae</taxon>
        <taxon>Paniceae</taxon>
        <taxon>Cenchrinae</taxon>
        <taxon>Setaria</taxon>
    </lineage>
</organism>
<evidence type="ECO:0000313" key="2">
    <source>
        <dbReference type="Proteomes" id="UP000298652"/>
    </source>
</evidence>
<gene>
    <name evidence="1" type="ORF">SEVIR_7G085901v2</name>
</gene>
<name>A0A4U6TRN6_SETVI</name>
<proteinExistence type="predicted"/>
<protein>
    <submittedName>
        <fullName evidence="1">Uncharacterized protein</fullName>
    </submittedName>
</protein>